<reference evidence="3 4" key="1">
    <citation type="journal article" date="2014" name="Genome Announc.">
        <title>Complete Genome Sequence of the Model Rhizosphere Strain Azospirillum brasilense Az39, Successfully Applied in Agriculture.</title>
        <authorList>
            <person name="Rivera D."/>
            <person name="Revale S."/>
            <person name="Molina R."/>
            <person name="Gualpa J."/>
            <person name="Puente M."/>
            <person name="Maroniche G."/>
            <person name="Paris G."/>
            <person name="Baker D."/>
            <person name="Clavijo B."/>
            <person name="McLay K."/>
            <person name="Spaepen S."/>
            <person name="Perticari A."/>
            <person name="Vazquez M."/>
            <person name="Wisniewski-Dye F."/>
            <person name="Watkins C."/>
            <person name="Martinez-Abarca F."/>
            <person name="Vanderleyden J."/>
            <person name="Cassan F."/>
        </authorList>
    </citation>
    <scope>NUCLEOTIDE SEQUENCE [LARGE SCALE GENOMIC DNA]</scope>
    <source>
        <strain evidence="3 4">Az39</strain>
    </source>
</reference>
<evidence type="ECO:0000313" key="4">
    <source>
        <dbReference type="Proteomes" id="UP000027186"/>
    </source>
</evidence>
<evidence type="ECO:0000256" key="1">
    <source>
        <dbReference type="ARBA" id="ARBA00005254"/>
    </source>
</evidence>
<dbReference type="InterPro" id="IPR014748">
    <property type="entry name" value="Enoyl-CoA_hydra_C"/>
</dbReference>
<dbReference type="PROSITE" id="PS00166">
    <property type="entry name" value="ENOYL_COA_HYDRATASE"/>
    <property type="match status" value="1"/>
</dbReference>
<dbReference type="InterPro" id="IPR001753">
    <property type="entry name" value="Enoyl-CoA_hydra/iso"/>
</dbReference>
<dbReference type="PANTHER" id="PTHR42964:SF1">
    <property type="entry name" value="POLYKETIDE BIOSYNTHESIS ENOYL-COA HYDRATASE PKSH-RELATED"/>
    <property type="match status" value="1"/>
</dbReference>
<name>A0A060DP18_9PROT</name>
<dbReference type="Gene3D" id="1.10.12.10">
    <property type="entry name" value="Lyase 2-enoyl-coa Hydratase, Chain A, domain 2"/>
    <property type="match status" value="1"/>
</dbReference>
<dbReference type="SUPFAM" id="SSF52096">
    <property type="entry name" value="ClpP/crotonase"/>
    <property type="match status" value="1"/>
</dbReference>
<gene>
    <name evidence="3" type="ORF">ABAZ39_11755</name>
</gene>
<evidence type="ECO:0000256" key="2">
    <source>
        <dbReference type="RuleBase" id="RU003707"/>
    </source>
</evidence>
<dbReference type="Gene3D" id="3.90.226.10">
    <property type="entry name" value="2-enoyl-CoA Hydratase, Chain A, domain 1"/>
    <property type="match status" value="1"/>
</dbReference>
<dbReference type="EC" id="4.2.1.17" evidence="3"/>
<dbReference type="InterPro" id="IPR018376">
    <property type="entry name" value="Enoyl-CoA_hyd/isom_CS"/>
</dbReference>
<sequence length="263" mass="27794">MMDTPSLRYRTTGPVARLTINNPARRNAMTLDMWAALPDQVRRAEVDPEVRVILLRGAGDAAFCAGADISQFSEKRSGEAEGRVYDAAVEAAQAALFAAGKPTVAYVRGACFGGGVGIALSCDLRVAAADARFRIPAARLGLGYTFSNVELVTARLGASTTADLLFTARTVDAEEAFRLGLVGRLFGAEEADAAVEDLVTAIGGNAPLTLRAVKRALVELAQPAVERDTAAVDALVRACLGSDDYREGQAAFKEKREPSFRGV</sequence>
<dbReference type="GO" id="GO:0004300">
    <property type="term" value="F:enoyl-CoA hydratase activity"/>
    <property type="evidence" value="ECO:0007669"/>
    <property type="project" value="UniProtKB-EC"/>
</dbReference>
<dbReference type="KEGG" id="abq:ABAZ39_11755"/>
<dbReference type="CDD" id="cd06558">
    <property type="entry name" value="crotonase-like"/>
    <property type="match status" value="1"/>
</dbReference>
<dbReference type="Proteomes" id="UP000027186">
    <property type="component" value="Chromosome"/>
</dbReference>
<evidence type="ECO:0000313" key="3">
    <source>
        <dbReference type="EMBL" id="AIB12654.1"/>
    </source>
</evidence>
<dbReference type="NCBIfam" id="NF004781">
    <property type="entry name" value="PRK06127.1"/>
    <property type="match status" value="1"/>
</dbReference>
<protein>
    <submittedName>
        <fullName evidence="3">Enoyl-CoA hydratase</fullName>
        <ecNumber evidence="3">4.2.1.17</ecNumber>
    </submittedName>
</protein>
<dbReference type="InterPro" id="IPR029045">
    <property type="entry name" value="ClpP/crotonase-like_dom_sf"/>
</dbReference>
<dbReference type="InterPro" id="IPR051683">
    <property type="entry name" value="Enoyl-CoA_Hydratase/Isomerase"/>
</dbReference>
<keyword evidence="3" id="KW-0456">Lyase</keyword>
<dbReference type="AlphaFoldDB" id="A0A060DP18"/>
<comment type="similarity">
    <text evidence="1 2">Belongs to the enoyl-CoA hydratase/isomerase family.</text>
</comment>
<dbReference type="Pfam" id="PF00378">
    <property type="entry name" value="ECH_1"/>
    <property type="match status" value="1"/>
</dbReference>
<dbReference type="EMBL" id="CP007793">
    <property type="protein sequence ID" value="AIB12654.1"/>
    <property type="molecule type" value="Genomic_DNA"/>
</dbReference>
<organism evidence="3 4">
    <name type="scientific">Azospirillum argentinense</name>
    <dbReference type="NCBI Taxonomy" id="2970906"/>
    <lineage>
        <taxon>Bacteria</taxon>
        <taxon>Pseudomonadati</taxon>
        <taxon>Pseudomonadota</taxon>
        <taxon>Alphaproteobacteria</taxon>
        <taxon>Rhodospirillales</taxon>
        <taxon>Azospirillaceae</taxon>
        <taxon>Azospirillum</taxon>
    </lineage>
</organism>
<dbReference type="PANTHER" id="PTHR42964">
    <property type="entry name" value="ENOYL-COA HYDRATASE"/>
    <property type="match status" value="1"/>
</dbReference>
<accession>A0A060DP18</accession>
<proteinExistence type="inferred from homology"/>